<name>A0ABN3C792_9ACTN</name>
<accession>A0ABN3C792</accession>
<keyword evidence="2" id="KW-1185">Reference proteome</keyword>
<evidence type="ECO:0000313" key="1">
    <source>
        <dbReference type="EMBL" id="GAA2205048.1"/>
    </source>
</evidence>
<protein>
    <recommendedName>
        <fullName evidence="3">Secreted protein</fullName>
    </recommendedName>
</protein>
<evidence type="ECO:0000313" key="2">
    <source>
        <dbReference type="Proteomes" id="UP001499843"/>
    </source>
</evidence>
<dbReference type="Proteomes" id="UP001499843">
    <property type="component" value="Unassembled WGS sequence"/>
</dbReference>
<gene>
    <name evidence="1" type="ORF">GCM10009850_006800</name>
</gene>
<comment type="caution">
    <text evidence="1">The sequence shown here is derived from an EMBL/GenBank/DDBJ whole genome shotgun (WGS) entry which is preliminary data.</text>
</comment>
<reference evidence="1 2" key="1">
    <citation type="journal article" date="2019" name="Int. J. Syst. Evol. Microbiol.">
        <title>The Global Catalogue of Microorganisms (GCM) 10K type strain sequencing project: providing services to taxonomists for standard genome sequencing and annotation.</title>
        <authorList>
            <consortium name="The Broad Institute Genomics Platform"/>
            <consortium name="The Broad Institute Genome Sequencing Center for Infectious Disease"/>
            <person name="Wu L."/>
            <person name="Ma J."/>
        </authorList>
    </citation>
    <scope>NUCLEOTIDE SEQUENCE [LARGE SCALE GENOMIC DNA]</scope>
    <source>
        <strain evidence="1 2">JCM 16114</strain>
    </source>
</reference>
<organism evidence="1 2">
    <name type="scientific">Nonomuraea monospora</name>
    <dbReference type="NCBI Taxonomy" id="568818"/>
    <lineage>
        <taxon>Bacteria</taxon>
        <taxon>Bacillati</taxon>
        <taxon>Actinomycetota</taxon>
        <taxon>Actinomycetes</taxon>
        <taxon>Streptosporangiales</taxon>
        <taxon>Streptosporangiaceae</taxon>
        <taxon>Nonomuraea</taxon>
    </lineage>
</organism>
<dbReference type="EMBL" id="BAAAQX010000001">
    <property type="protein sequence ID" value="GAA2205048.1"/>
    <property type="molecule type" value="Genomic_DNA"/>
</dbReference>
<sequence length="92" mass="9191">MLLLPSLRVAGVTVTSARPPAFLPYVTVSPVTSVIVTCPPEVAGFAAVAASGGGVAADAFDRGTIVVAAVSTAPISRRRPVDKGMDMGAPRG</sequence>
<proteinExistence type="predicted"/>
<evidence type="ECO:0008006" key="3">
    <source>
        <dbReference type="Google" id="ProtNLM"/>
    </source>
</evidence>